<comment type="caution">
    <text evidence="2">The sequence shown here is derived from an EMBL/GenBank/DDBJ whole genome shotgun (WGS) entry which is preliminary data.</text>
</comment>
<feature type="signal peptide" evidence="1">
    <location>
        <begin position="1"/>
        <end position="29"/>
    </location>
</feature>
<evidence type="ECO:0000313" key="3">
    <source>
        <dbReference type="Proteomes" id="UP000284605"/>
    </source>
</evidence>
<name>A0A418VUJ3_9PROT</name>
<keyword evidence="1" id="KW-0732">Signal</keyword>
<gene>
    <name evidence="2" type="ORF">D3874_25930</name>
</gene>
<protein>
    <submittedName>
        <fullName evidence="2">ABC transporter substrate-binding protein</fullName>
    </submittedName>
</protein>
<organism evidence="2 3">
    <name type="scientific">Oleomonas cavernae</name>
    <dbReference type="NCBI Taxonomy" id="2320859"/>
    <lineage>
        <taxon>Bacteria</taxon>
        <taxon>Pseudomonadati</taxon>
        <taxon>Pseudomonadota</taxon>
        <taxon>Alphaproteobacteria</taxon>
        <taxon>Acetobacterales</taxon>
        <taxon>Acetobacteraceae</taxon>
        <taxon>Oleomonas</taxon>
    </lineage>
</organism>
<keyword evidence="3" id="KW-1185">Reference proteome</keyword>
<proteinExistence type="predicted"/>
<dbReference type="EMBL" id="QYUK01000016">
    <property type="protein sequence ID" value="RJF80831.1"/>
    <property type="molecule type" value="Genomic_DNA"/>
</dbReference>
<dbReference type="Gene3D" id="3.40.190.10">
    <property type="entry name" value="Periplasmic binding protein-like II"/>
    <property type="match status" value="2"/>
</dbReference>
<reference evidence="2 3" key="1">
    <citation type="submission" date="2018-09" db="EMBL/GenBank/DDBJ databases">
        <authorList>
            <person name="Zhu H."/>
        </authorList>
    </citation>
    <scope>NUCLEOTIDE SEQUENCE [LARGE SCALE GENOMIC DNA]</scope>
    <source>
        <strain evidence="2 3">K1W22B-8</strain>
    </source>
</reference>
<dbReference type="AlphaFoldDB" id="A0A418VUJ3"/>
<dbReference type="PANTHER" id="PTHR30024:SF48">
    <property type="entry name" value="ABC TRANSPORTER SUBSTRATE-BINDING PROTEIN"/>
    <property type="match status" value="1"/>
</dbReference>
<dbReference type="SUPFAM" id="SSF53850">
    <property type="entry name" value="Periplasmic binding protein-like II"/>
    <property type="match status" value="1"/>
</dbReference>
<evidence type="ECO:0000313" key="2">
    <source>
        <dbReference type="EMBL" id="RJF80831.1"/>
    </source>
</evidence>
<evidence type="ECO:0000256" key="1">
    <source>
        <dbReference type="SAM" id="SignalP"/>
    </source>
</evidence>
<dbReference type="PANTHER" id="PTHR30024">
    <property type="entry name" value="ALIPHATIC SULFONATES-BINDING PROTEIN-RELATED"/>
    <property type="match status" value="1"/>
</dbReference>
<feature type="chain" id="PRO_5019425878" evidence="1">
    <location>
        <begin position="30"/>
        <end position="331"/>
    </location>
</feature>
<sequence>MQREAAKPTRRSLLLLAGAALAIPRALHAGQHPPLNVGVLEFGTVGWEIETIRRLGLDTAAGVQVTATRLASNDAARIAFLGGGVDVIVTDLLWAARMRAEGRNLVFLPFSATEGALMVPPASAIAGVADLAAKAVGVAGGALDKNWLLLQAYARRKADLDLARAARPAFGAPPLLSQKLEDGELDAALLYWNFCARLEAKGYRRIIGADEITRSFGIAGPIAFIGYAFAERVVAGRPDAIRAFAAASRQAKQVLASQDEAWTALRPLMQADDEATYQTLKRRFVEGIPGRAIGDEQADAAQLYALLAELGGEKLVGAAKTLPDGLYWTGT</sequence>
<accession>A0A418VUJ3</accession>
<dbReference type="Proteomes" id="UP000284605">
    <property type="component" value="Unassembled WGS sequence"/>
</dbReference>
<dbReference type="OrthoDB" id="5621714at2"/>